<evidence type="ECO:0008006" key="3">
    <source>
        <dbReference type="Google" id="ProtNLM"/>
    </source>
</evidence>
<protein>
    <recommendedName>
        <fullName evidence="3">F-box domain-containing protein</fullName>
    </recommendedName>
</protein>
<feature type="non-terminal residue" evidence="1">
    <location>
        <position position="1"/>
    </location>
</feature>
<organism evidence="1 2">
    <name type="scientific">Byssothecium circinans</name>
    <dbReference type="NCBI Taxonomy" id="147558"/>
    <lineage>
        <taxon>Eukaryota</taxon>
        <taxon>Fungi</taxon>
        <taxon>Dikarya</taxon>
        <taxon>Ascomycota</taxon>
        <taxon>Pezizomycotina</taxon>
        <taxon>Dothideomycetes</taxon>
        <taxon>Pleosporomycetidae</taxon>
        <taxon>Pleosporales</taxon>
        <taxon>Massarineae</taxon>
        <taxon>Massarinaceae</taxon>
        <taxon>Byssothecium</taxon>
    </lineage>
</organism>
<evidence type="ECO:0000313" key="1">
    <source>
        <dbReference type="EMBL" id="KAF1950541.1"/>
    </source>
</evidence>
<sequence length="365" mass="42067">LPAELVEHLAKHLEVASFRSFRLACSSLHQKSLHHFKERFFHRRTLQWSKFSFKQLEEITSHAQLGNDIRELVVDATPHYAIKLWKLKNAIANAQEDSVKRELVKAHFATEREADEAARYWSETRHDQRTLISVFGQMHQLQSIIFAYDGMDHRLITLCRKYCEGSQNEMSRPFVSTLAALATANLRVQTIVIDPTKKYGAVSIGRLESISPILALFDDAFLNLQALQLTLRDWRQPDEGFELPTDRTPFLVRFLAKAGNLRSLDLSYFSYLEGDILQHMARHCRYPHLDTCKLELLAICCSDDLFNFLQPTKNSLRSLSLHRLVLKEQAANWCQVLRRVAADLALDSLELKDLFAQLGASVWFE</sequence>
<dbReference type="EMBL" id="ML977025">
    <property type="protein sequence ID" value="KAF1950541.1"/>
    <property type="molecule type" value="Genomic_DNA"/>
</dbReference>
<keyword evidence="2" id="KW-1185">Reference proteome</keyword>
<name>A0A6A5TD55_9PLEO</name>
<proteinExistence type="predicted"/>
<dbReference type="Proteomes" id="UP000800035">
    <property type="component" value="Unassembled WGS sequence"/>
</dbReference>
<reference evidence="1" key="1">
    <citation type="journal article" date="2020" name="Stud. Mycol.">
        <title>101 Dothideomycetes genomes: a test case for predicting lifestyles and emergence of pathogens.</title>
        <authorList>
            <person name="Haridas S."/>
            <person name="Albert R."/>
            <person name="Binder M."/>
            <person name="Bloem J."/>
            <person name="Labutti K."/>
            <person name="Salamov A."/>
            <person name="Andreopoulos B."/>
            <person name="Baker S."/>
            <person name="Barry K."/>
            <person name="Bills G."/>
            <person name="Bluhm B."/>
            <person name="Cannon C."/>
            <person name="Castanera R."/>
            <person name="Culley D."/>
            <person name="Daum C."/>
            <person name="Ezra D."/>
            <person name="Gonzalez J."/>
            <person name="Henrissat B."/>
            <person name="Kuo A."/>
            <person name="Liang C."/>
            <person name="Lipzen A."/>
            <person name="Lutzoni F."/>
            <person name="Magnuson J."/>
            <person name="Mondo S."/>
            <person name="Nolan M."/>
            <person name="Ohm R."/>
            <person name="Pangilinan J."/>
            <person name="Park H.-J."/>
            <person name="Ramirez L."/>
            <person name="Alfaro M."/>
            <person name="Sun H."/>
            <person name="Tritt A."/>
            <person name="Yoshinaga Y."/>
            <person name="Zwiers L.-H."/>
            <person name="Turgeon B."/>
            <person name="Goodwin S."/>
            <person name="Spatafora J."/>
            <person name="Crous P."/>
            <person name="Grigoriev I."/>
        </authorList>
    </citation>
    <scope>NUCLEOTIDE SEQUENCE</scope>
    <source>
        <strain evidence="1">CBS 675.92</strain>
    </source>
</reference>
<accession>A0A6A5TD55</accession>
<gene>
    <name evidence="1" type="ORF">CC80DRAFT_390149</name>
</gene>
<feature type="non-terminal residue" evidence="1">
    <location>
        <position position="365"/>
    </location>
</feature>
<evidence type="ECO:0000313" key="2">
    <source>
        <dbReference type="Proteomes" id="UP000800035"/>
    </source>
</evidence>
<dbReference type="AlphaFoldDB" id="A0A6A5TD55"/>
<dbReference type="OrthoDB" id="10261563at2759"/>